<evidence type="ECO:0000256" key="4">
    <source>
        <dbReference type="ARBA" id="ARBA00022989"/>
    </source>
</evidence>
<feature type="transmembrane region" description="Helical" evidence="6">
    <location>
        <begin position="211"/>
        <end position="233"/>
    </location>
</feature>
<dbReference type="PANTHER" id="PTHR34857:SF2">
    <property type="entry name" value="SLL0384 PROTEIN"/>
    <property type="match status" value="1"/>
</dbReference>
<evidence type="ECO:0000313" key="7">
    <source>
        <dbReference type="EMBL" id="MEQ2366310.1"/>
    </source>
</evidence>
<comment type="caution">
    <text evidence="7">The sequence shown here is derived from an EMBL/GenBank/DDBJ whole genome shotgun (WGS) entry which is preliminary data.</text>
</comment>
<evidence type="ECO:0000256" key="3">
    <source>
        <dbReference type="ARBA" id="ARBA00022692"/>
    </source>
</evidence>
<proteinExistence type="predicted"/>
<reference evidence="7 8" key="1">
    <citation type="submission" date="2024-03" db="EMBL/GenBank/DDBJ databases">
        <title>Human intestinal bacterial collection.</title>
        <authorList>
            <person name="Pauvert C."/>
            <person name="Hitch T.C.A."/>
            <person name="Clavel T."/>
        </authorList>
    </citation>
    <scope>NUCLEOTIDE SEQUENCE [LARGE SCALE GENOMIC DNA]</scope>
    <source>
        <strain evidence="7 8">CLA-AA-H190</strain>
    </source>
</reference>
<feature type="transmembrane region" description="Helical" evidence="6">
    <location>
        <begin position="20"/>
        <end position="50"/>
    </location>
</feature>
<dbReference type="InterPro" id="IPR051611">
    <property type="entry name" value="ECF_transporter_component"/>
</dbReference>
<dbReference type="Proteomes" id="UP001469749">
    <property type="component" value="Unassembled WGS sequence"/>
</dbReference>
<dbReference type="InterPro" id="IPR003339">
    <property type="entry name" value="ABC/ECF_trnsptr_transmembrane"/>
</dbReference>
<evidence type="ECO:0000256" key="6">
    <source>
        <dbReference type="SAM" id="Phobius"/>
    </source>
</evidence>
<evidence type="ECO:0000313" key="8">
    <source>
        <dbReference type="Proteomes" id="UP001469749"/>
    </source>
</evidence>
<feature type="transmembrane region" description="Helical" evidence="6">
    <location>
        <begin position="56"/>
        <end position="73"/>
    </location>
</feature>
<keyword evidence="4 6" id="KW-1133">Transmembrane helix</keyword>
<feature type="transmembrane region" description="Helical" evidence="6">
    <location>
        <begin position="85"/>
        <end position="107"/>
    </location>
</feature>
<name>A0ABV1B7A3_9FIRM</name>
<dbReference type="PANTHER" id="PTHR34857">
    <property type="entry name" value="SLL0384 PROTEIN"/>
    <property type="match status" value="1"/>
</dbReference>
<gene>
    <name evidence="7" type="ORF">WMO25_14675</name>
</gene>
<dbReference type="EMBL" id="JBBMEK010000242">
    <property type="protein sequence ID" value="MEQ2366310.1"/>
    <property type="molecule type" value="Genomic_DNA"/>
</dbReference>
<sequence length="239" mass="26707">MSSGKAHFELWIDPRTKIMLLLLCVLSASMAPSLFYEILLVGLVALFGLFSGKFRYALIGMAVYFVFYFLTLATMQLQGTLQVMLVAFFGLVHKVYPCGFLSGIILSTTKIGEFLSAMNRSHVSQKVVVPIAVMLRYIPTIREDWRFIKDAMKMRDVSPSLKSLITQPSMTIECIYVPLMMAASKTSDELTIASVTRGIENPKPRTSLVQVHFGIGDLIVFLCFLAMFLVGQFCKGVFL</sequence>
<evidence type="ECO:0000256" key="1">
    <source>
        <dbReference type="ARBA" id="ARBA00004141"/>
    </source>
</evidence>
<evidence type="ECO:0000256" key="2">
    <source>
        <dbReference type="ARBA" id="ARBA00022475"/>
    </source>
</evidence>
<accession>A0ABV1B7A3</accession>
<keyword evidence="5 6" id="KW-0472">Membrane</keyword>
<dbReference type="CDD" id="cd16914">
    <property type="entry name" value="EcfT"/>
    <property type="match status" value="1"/>
</dbReference>
<dbReference type="RefSeq" id="WP_349085924.1">
    <property type="nucleotide sequence ID" value="NZ_JBBMEK010000242.1"/>
</dbReference>
<dbReference type="Pfam" id="PF02361">
    <property type="entry name" value="CbiQ"/>
    <property type="match status" value="1"/>
</dbReference>
<comment type="subcellular location">
    <subcellularLocation>
        <location evidence="1">Membrane</location>
        <topology evidence="1">Multi-pass membrane protein</topology>
    </subcellularLocation>
</comment>
<protein>
    <submittedName>
        <fullName evidence="7">Energy-coupling factor transporter transmembrane component T</fullName>
    </submittedName>
</protein>
<keyword evidence="2" id="KW-1003">Cell membrane</keyword>
<evidence type="ECO:0000256" key="5">
    <source>
        <dbReference type="ARBA" id="ARBA00023136"/>
    </source>
</evidence>
<keyword evidence="3 6" id="KW-0812">Transmembrane</keyword>
<organism evidence="7 8">
    <name type="scientific">Coprococcus intestinihominis</name>
    <dbReference type="NCBI Taxonomy" id="3133154"/>
    <lineage>
        <taxon>Bacteria</taxon>
        <taxon>Bacillati</taxon>
        <taxon>Bacillota</taxon>
        <taxon>Clostridia</taxon>
        <taxon>Lachnospirales</taxon>
        <taxon>Lachnospiraceae</taxon>
        <taxon>Coprococcus</taxon>
    </lineage>
</organism>
<keyword evidence="8" id="KW-1185">Reference proteome</keyword>